<feature type="transmembrane region" description="Helical" evidence="6">
    <location>
        <begin position="374"/>
        <end position="393"/>
    </location>
</feature>
<dbReference type="Proteomes" id="UP000002748">
    <property type="component" value="Unassembled WGS sequence"/>
</dbReference>
<comment type="caution">
    <text evidence="7">The sequence shown here is derived from an EMBL/GenBank/DDBJ whole genome shotgun (WGS) entry which is preliminary data.</text>
</comment>
<gene>
    <name evidence="7" type="ORF">A1Q1_00303</name>
</gene>
<dbReference type="InterPro" id="IPR001248">
    <property type="entry name" value="Pur-cyt_permease"/>
</dbReference>
<protein>
    <recommendedName>
        <fullName evidence="9">Uracil transporter FurD</fullName>
    </recommendedName>
</protein>
<evidence type="ECO:0000313" key="7">
    <source>
        <dbReference type="EMBL" id="EJT52989.1"/>
    </source>
</evidence>
<evidence type="ECO:0000256" key="2">
    <source>
        <dbReference type="ARBA" id="ARBA00008974"/>
    </source>
</evidence>
<dbReference type="PANTHER" id="PTHR30618:SF0">
    <property type="entry name" value="PURINE-URACIL PERMEASE NCS1"/>
    <property type="match status" value="1"/>
</dbReference>
<evidence type="ECO:0000256" key="6">
    <source>
        <dbReference type="SAM" id="Phobius"/>
    </source>
</evidence>
<organism evidence="7 8">
    <name type="scientific">Trichosporon asahii var. asahii (strain ATCC 90039 / CBS 2479 / JCM 2466 / KCTC 7840 / NBRC 103889/ NCYC 2677 / UAMH 7654)</name>
    <name type="common">Yeast</name>
    <dbReference type="NCBI Taxonomy" id="1186058"/>
    <lineage>
        <taxon>Eukaryota</taxon>
        <taxon>Fungi</taxon>
        <taxon>Dikarya</taxon>
        <taxon>Basidiomycota</taxon>
        <taxon>Agaricomycotina</taxon>
        <taxon>Tremellomycetes</taxon>
        <taxon>Trichosporonales</taxon>
        <taxon>Trichosporonaceae</taxon>
        <taxon>Trichosporon</taxon>
    </lineage>
</organism>
<dbReference type="PANTHER" id="PTHR30618">
    <property type="entry name" value="NCS1 FAMILY PURINE/PYRIMIDINE TRANSPORTER"/>
    <property type="match status" value="1"/>
</dbReference>
<dbReference type="GO" id="GO:0015205">
    <property type="term" value="F:nucleobase transmembrane transporter activity"/>
    <property type="evidence" value="ECO:0007669"/>
    <property type="project" value="TreeGrafter"/>
</dbReference>
<name>J8TRW1_TRIAS</name>
<evidence type="ECO:0000256" key="3">
    <source>
        <dbReference type="ARBA" id="ARBA00022692"/>
    </source>
</evidence>
<dbReference type="VEuPathDB" id="FungiDB:A1Q1_00303"/>
<dbReference type="HOGENOM" id="CLU_021555_4_1_1"/>
<evidence type="ECO:0008006" key="9">
    <source>
        <dbReference type="Google" id="ProtNLM"/>
    </source>
</evidence>
<evidence type="ECO:0000256" key="1">
    <source>
        <dbReference type="ARBA" id="ARBA00004141"/>
    </source>
</evidence>
<dbReference type="KEGG" id="tasa:A1Q1_00303"/>
<comment type="similarity">
    <text evidence="2">Belongs to the purine-cytosine permease (2.A.39) family.</text>
</comment>
<dbReference type="OrthoDB" id="2018619at2759"/>
<sequence>MRKTNMKQYLSKSYWLLPKEDSCIAPEGVWSNKDMDPTPIEYRTWTGWTFFSYWVCDLFQPGGWATTAAFVGMGLTWWESCLAVLAGSFLSAIVIACNGVVGGTLHVPFAVSSRAVYGYYGSRFVVISRCIMGCFWLSINTFAAGQYVSYAIEAIWPSYARLPNQIPASQGATTKDFLSFFLIWVIQFPFLLVHPSKLQPVFYTKACLVPVVALGTMIWALVKCRDGPGIAYALSTPQNRVSAGVPRFIAFMYSVTSVQGTWATMGVNVADFSRYCRNPKSSWLQLFAFPVINTLVSIVAAITAACLLPVYGDVLYQPYLIVSKWGTSPGGRAAMFLASLAWALANVTTNVSANSISAANDLAALFPRWMNIRRGQLFVAIVGVWGFAPWKVLQSAANFLTFMSSYSVILAPIASLMFFDFFVIKHGRYNVYELYVPHGIYYYTKGWNWRAYVAVICAVAPNMPGMVNAINPNIKIGNIKYVYMVSNIVAHFIALNVYYILNKLFPARQTLIDHPVHDVLEDTPAIPMNYEDSSDMEKNEKLNLV</sequence>
<feature type="transmembrane region" description="Helical" evidence="6">
    <location>
        <begin position="482"/>
        <end position="501"/>
    </location>
</feature>
<dbReference type="Pfam" id="PF02133">
    <property type="entry name" value="Transp_cyt_pur"/>
    <property type="match status" value="1"/>
</dbReference>
<proteinExistence type="inferred from homology"/>
<reference evidence="7 8" key="1">
    <citation type="journal article" date="2012" name="Eukaryot. Cell">
        <title>Draft genome sequence of CBS 2479, the standard type strain of Trichosporon asahii.</title>
        <authorList>
            <person name="Yang R.Y."/>
            <person name="Li H.T."/>
            <person name="Zhu H."/>
            <person name="Zhou G.P."/>
            <person name="Wang M."/>
            <person name="Wang L."/>
        </authorList>
    </citation>
    <scope>NUCLEOTIDE SEQUENCE [LARGE SCALE GENOMIC DNA]</scope>
    <source>
        <strain evidence="8">ATCC 90039 / CBS 2479 / JCM 2466 / KCTC 7840 / NCYC 2677 / UAMH 7654</strain>
    </source>
</reference>
<keyword evidence="4 6" id="KW-1133">Transmembrane helix</keyword>
<accession>J8TRW1</accession>
<dbReference type="EMBL" id="ALBS01000010">
    <property type="protein sequence ID" value="EJT52989.1"/>
    <property type="molecule type" value="Genomic_DNA"/>
</dbReference>
<evidence type="ECO:0000256" key="4">
    <source>
        <dbReference type="ARBA" id="ARBA00022989"/>
    </source>
</evidence>
<dbReference type="GeneID" id="25983817"/>
<comment type="subcellular location">
    <subcellularLocation>
        <location evidence="1">Membrane</location>
        <topology evidence="1">Multi-pass membrane protein</topology>
    </subcellularLocation>
</comment>
<feature type="transmembrane region" description="Helical" evidence="6">
    <location>
        <begin position="202"/>
        <end position="222"/>
    </location>
</feature>
<evidence type="ECO:0000313" key="8">
    <source>
        <dbReference type="Proteomes" id="UP000002748"/>
    </source>
</evidence>
<dbReference type="AlphaFoldDB" id="J8TRW1"/>
<feature type="transmembrane region" description="Helical" evidence="6">
    <location>
        <begin position="451"/>
        <end position="470"/>
    </location>
</feature>
<keyword evidence="3 6" id="KW-0812">Transmembrane</keyword>
<evidence type="ECO:0000256" key="5">
    <source>
        <dbReference type="ARBA" id="ARBA00023136"/>
    </source>
</evidence>
<feature type="transmembrane region" description="Helical" evidence="6">
    <location>
        <begin position="177"/>
        <end position="196"/>
    </location>
</feature>
<dbReference type="Gene3D" id="1.10.4160.10">
    <property type="entry name" value="Hydantoin permease"/>
    <property type="match status" value="1"/>
</dbReference>
<feature type="transmembrane region" description="Helical" evidence="6">
    <location>
        <begin position="82"/>
        <end position="105"/>
    </location>
</feature>
<dbReference type="GO" id="GO:0005886">
    <property type="term" value="C:plasma membrane"/>
    <property type="evidence" value="ECO:0007669"/>
    <property type="project" value="TreeGrafter"/>
</dbReference>
<dbReference type="RefSeq" id="XP_014184476.1">
    <property type="nucleotide sequence ID" value="XM_014329001.1"/>
</dbReference>
<feature type="transmembrane region" description="Helical" evidence="6">
    <location>
        <begin position="283"/>
        <end position="311"/>
    </location>
</feature>
<dbReference type="CDD" id="cd11482">
    <property type="entry name" value="SLC-NCS1sbd_NRT1-like"/>
    <property type="match status" value="1"/>
</dbReference>
<feature type="transmembrane region" description="Helical" evidence="6">
    <location>
        <begin position="399"/>
        <end position="424"/>
    </location>
</feature>
<feature type="transmembrane region" description="Helical" evidence="6">
    <location>
        <begin position="117"/>
        <end position="139"/>
    </location>
</feature>
<dbReference type="InterPro" id="IPR045225">
    <property type="entry name" value="Uracil/uridine/allantoin_perm"/>
</dbReference>
<keyword evidence="5 6" id="KW-0472">Membrane</keyword>
<feature type="transmembrane region" description="Helical" evidence="6">
    <location>
        <begin position="331"/>
        <end position="353"/>
    </location>
</feature>